<evidence type="ECO:0000313" key="3">
    <source>
        <dbReference type="Proteomes" id="UP000295493"/>
    </source>
</evidence>
<organism evidence="2 3">
    <name type="scientific">Stakelama pacifica</name>
    <dbReference type="NCBI Taxonomy" id="517720"/>
    <lineage>
        <taxon>Bacteria</taxon>
        <taxon>Pseudomonadati</taxon>
        <taxon>Pseudomonadota</taxon>
        <taxon>Alphaproteobacteria</taxon>
        <taxon>Sphingomonadales</taxon>
        <taxon>Sphingomonadaceae</taxon>
        <taxon>Stakelama</taxon>
    </lineage>
</organism>
<dbReference type="AlphaFoldDB" id="A0A4R6FUI5"/>
<dbReference type="OrthoDB" id="7554925at2"/>
<comment type="caution">
    <text evidence="2">The sequence shown here is derived from an EMBL/GenBank/DDBJ whole genome shotgun (WGS) entry which is preliminary data.</text>
</comment>
<reference evidence="2 3" key="1">
    <citation type="submission" date="2019-03" db="EMBL/GenBank/DDBJ databases">
        <title>Genomic Encyclopedia of Type Strains, Phase IV (KMG-IV): sequencing the most valuable type-strain genomes for metagenomic binning, comparative biology and taxonomic classification.</title>
        <authorList>
            <person name="Goeker M."/>
        </authorList>
    </citation>
    <scope>NUCLEOTIDE SEQUENCE [LARGE SCALE GENOMIC DNA]</scope>
    <source>
        <strain evidence="2 3">DSM 25059</strain>
    </source>
</reference>
<dbReference type="RefSeq" id="WP_133494934.1">
    <property type="nucleotide sequence ID" value="NZ_BMLU01000003.1"/>
</dbReference>
<accession>A0A4R6FUI5</accession>
<gene>
    <name evidence="2" type="ORF">EV664_103190</name>
</gene>
<sequence>MKIDLAAIFADARALWHARRDLIMRIAPPFLFLPPFAGALLTPDPATPPVDASTDPAAAQAAMLDILASAIPSYLVTLAIGAIGTAALYQLLLRPEATVGQTLRLALPRALLLFLTMLAVQVGFFLGLLLLIVPGIYFYGRSFVSGPALIAERIDNPLQAVARSLELTRGNSWTLAFAGIAIMFGANAVILVIGDIRAMAGDGPVLTAIVYAAAAAVSMAATIVELLFRVACYRRLAGSKSGT</sequence>
<evidence type="ECO:0000313" key="2">
    <source>
        <dbReference type="EMBL" id="TDN84545.1"/>
    </source>
</evidence>
<feature type="transmembrane region" description="Helical" evidence="1">
    <location>
        <begin position="205"/>
        <end position="228"/>
    </location>
</feature>
<evidence type="ECO:0000256" key="1">
    <source>
        <dbReference type="SAM" id="Phobius"/>
    </source>
</evidence>
<protein>
    <submittedName>
        <fullName evidence="2">Uncharacterized protein</fullName>
    </submittedName>
</protein>
<keyword evidence="1" id="KW-0812">Transmembrane</keyword>
<keyword evidence="3" id="KW-1185">Reference proteome</keyword>
<dbReference type="Proteomes" id="UP000295493">
    <property type="component" value="Unassembled WGS sequence"/>
</dbReference>
<feature type="transmembrane region" description="Helical" evidence="1">
    <location>
        <begin position="61"/>
        <end position="89"/>
    </location>
</feature>
<name>A0A4R6FUI5_9SPHN</name>
<dbReference type="EMBL" id="SNWD01000003">
    <property type="protein sequence ID" value="TDN84545.1"/>
    <property type="molecule type" value="Genomic_DNA"/>
</dbReference>
<feature type="transmembrane region" description="Helical" evidence="1">
    <location>
        <begin position="110"/>
        <end position="139"/>
    </location>
</feature>
<keyword evidence="1" id="KW-0472">Membrane</keyword>
<keyword evidence="1" id="KW-1133">Transmembrane helix</keyword>
<feature type="transmembrane region" description="Helical" evidence="1">
    <location>
        <begin position="173"/>
        <end position="193"/>
    </location>
</feature>
<proteinExistence type="predicted"/>